<dbReference type="PANTHER" id="PTHR44688">
    <property type="entry name" value="DNA-BINDING TRANSCRIPTIONAL ACTIVATOR DEVR_DOSR"/>
    <property type="match status" value="1"/>
</dbReference>
<organism evidence="5 6">
    <name type="scientific">Amphritea balenae</name>
    <dbReference type="NCBI Taxonomy" id="452629"/>
    <lineage>
        <taxon>Bacteria</taxon>
        <taxon>Pseudomonadati</taxon>
        <taxon>Pseudomonadota</taxon>
        <taxon>Gammaproteobacteria</taxon>
        <taxon>Oceanospirillales</taxon>
        <taxon>Oceanospirillaceae</taxon>
        <taxon>Amphritea</taxon>
    </lineage>
</organism>
<dbReference type="InterPro" id="IPR036388">
    <property type="entry name" value="WH-like_DNA-bd_sf"/>
</dbReference>
<dbReference type="EMBL" id="RQXV01000001">
    <property type="protein sequence ID" value="RRD01487.1"/>
    <property type="molecule type" value="Genomic_DNA"/>
</dbReference>
<dbReference type="InterPro" id="IPR000792">
    <property type="entry name" value="Tscrpt_reg_LuxR_C"/>
</dbReference>
<keyword evidence="3" id="KW-0804">Transcription</keyword>
<dbReference type="Gene3D" id="1.10.10.10">
    <property type="entry name" value="Winged helix-like DNA-binding domain superfamily/Winged helix DNA-binding domain"/>
    <property type="match status" value="1"/>
</dbReference>
<evidence type="ECO:0000256" key="2">
    <source>
        <dbReference type="ARBA" id="ARBA00023125"/>
    </source>
</evidence>
<keyword evidence="6" id="KW-1185">Reference proteome</keyword>
<dbReference type="GO" id="GO:0003677">
    <property type="term" value="F:DNA binding"/>
    <property type="evidence" value="ECO:0007669"/>
    <property type="project" value="UniProtKB-KW"/>
</dbReference>
<evidence type="ECO:0000256" key="1">
    <source>
        <dbReference type="ARBA" id="ARBA00023015"/>
    </source>
</evidence>
<dbReference type="CDD" id="cd06170">
    <property type="entry name" value="LuxR_C_like"/>
    <property type="match status" value="1"/>
</dbReference>
<sequence>MRLFDGLSHKELAEWHKQLARLSSALRSESFCSVLVETLGKLINFQGVVIITYKNNHRPISIYDSYLPSEHKQVVVKYLDGVYALDPFYTALNRHIAPGVYRLKEMAPDSFEQSDYYLQYYRGLNNIDDEVGLFIDLPDDVVMIISLARISEMESLTRSERNVLNSIFPLIRSLVREFWALQSVKFVSGADDADPVEKAFKTFGSGTLTERELEIISLILQGHSSKSVASSLGITPGTVKVHRKNIYTRLNVSTQSQLFSLFLNHLAMEASME</sequence>
<accession>A0A3P1SWA1</accession>
<dbReference type="AlphaFoldDB" id="A0A3P1SWA1"/>
<evidence type="ECO:0000313" key="5">
    <source>
        <dbReference type="EMBL" id="RRD01487.1"/>
    </source>
</evidence>
<evidence type="ECO:0000256" key="3">
    <source>
        <dbReference type="ARBA" id="ARBA00023163"/>
    </source>
</evidence>
<dbReference type="PRINTS" id="PR00038">
    <property type="entry name" value="HTHLUXR"/>
</dbReference>
<dbReference type="PROSITE" id="PS50043">
    <property type="entry name" value="HTH_LUXR_2"/>
    <property type="match status" value="1"/>
</dbReference>
<dbReference type="InterPro" id="IPR016032">
    <property type="entry name" value="Sig_transdc_resp-reg_C-effctor"/>
</dbReference>
<dbReference type="PROSITE" id="PS00622">
    <property type="entry name" value="HTH_LUXR_1"/>
    <property type="match status" value="1"/>
</dbReference>
<feature type="domain" description="HTH luxR-type" evidence="4">
    <location>
        <begin position="201"/>
        <end position="266"/>
    </location>
</feature>
<evidence type="ECO:0000259" key="4">
    <source>
        <dbReference type="PROSITE" id="PS50043"/>
    </source>
</evidence>
<evidence type="ECO:0000313" key="6">
    <source>
        <dbReference type="Proteomes" id="UP000267535"/>
    </source>
</evidence>
<dbReference type="GO" id="GO:0006355">
    <property type="term" value="P:regulation of DNA-templated transcription"/>
    <property type="evidence" value="ECO:0007669"/>
    <property type="project" value="InterPro"/>
</dbReference>
<dbReference type="Pfam" id="PF00196">
    <property type="entry name" value="GerE"/>
    <property type="match status" value="1"/>
</dbReference>
<name>A0A3P1SWA1_9GAMM</name>
<reference evidence="5 6" key="1">
    <citation type="submission" date="2018-11" db="EMBL/GenBank/DDBJ databases">
        <title>The draft genome sequence of Amphritea balenae JAMM 1525T.</title>
        <authorList>
            <person name="Fang Z."/>
            <person name="Zhang Y."/>
            <person name="Han X."/>
        </authorList>
    </citation>
    <scope>NUCLEOTIDE SEQUENCE [LARGE SCALE GENOMIC DNA]</scope>
    <source>
        <strain evidence="5 6">JAMM 1525</strain>
    </source>
</reference>
<dbReference type="SUPFAM" id="SSF46894">
    <property type="entry name" value="C-terminal effector domain of the bipartite response regulators"/>
    <property type="match status" value="1"/>
</dbReference>
<keyword evidence="1" id="KW-0805">Transcription regulation</keyword>
<dbReference type="PANTHER" id="PTHR44688:SF16">
    <property type="entry name" value="DNA-BINDING TRANSCRIPTIONAL ACTIVATOR DEVR_DOSR"/>
    <property type="match status" value="1"/>
</dbReference>
<dbReference type="Proteomes" id="UP000267535">
    <property type="component" value="Unassembled WGS sequence"/>
</dbReference>
<dbReference type="RefSeq" id="WP_124924560.1">
    <property type="nucleotide sequence ID" value="NZ_BMOH01000001.1"/>
</dbReference>
<comment type="caution">
    <text evidence="5">The sequence shown here is derived from an EMBL/GenBank/DDBJ whole genome shotgun (WGS) entry which is preliminary data.</text>
</comment>
<gene>
    <name evidence="5" type="ORF">EHS89_02700</name>
</gene>
<dbReference type="OrthoDB" id="343383at2"/>
<dbReference type="SMART" id="SM00421">
    <property type="entry name" value="HTH_LUXR"/>
    <property type="match status" value="1"/>
</dbReference>
<protein>
    <submittedName>
        <fullName evidence="5">LuxR family transcriptional regulator</fullName>
    </submittedName>
</protein>
<keyword evidence="2" id="KW-0238">DNA-binding</keyword>
<proteinExistence type="predicted"/>